<sequence length="425" mass="42153">MGRWQPPWARRALLLLALLAPGARAEEVGGLVLITGAEISHGPAGRPLAAATAACAQWRAGRKGPYRNPALLVPTAQQTTRAYRGLWGGLFRQQAGGSSSEGRASPTDRFRQALADLQPLLHPSNDAVTSSSGAQPSGGSSLRHLPSLEEVAAHVGNLTASLLESAHSGGGGTSALLQRLARDFGHSSSTGSIGGSLDAAQLAATVASMQAWALAGLVARSGGSGLSGGGGSPGLSSSLDPTSFKQVAAEGGGAAGGSGAMLHHSFERPLLGGTKLDALRVRVCNIAPSTLQFPAALARGPVISISSLKLNGRLLLRAPLHVSTAAAATDGCLALLYRLPSRATKSGFVLSGFVELGEGSSRGGGGGGGDAAAGQDSGTGGSGGQFGVGEMASLELTLGEYSALDATASRLLGGIGSGGQAVAQP</sequence>
<dbReference type="AlphaFoldDB" id="A0AAD5DMS3"/>
<keyword evidence="4" id="KW-1185">Reference proteome</keyword>
<name>A0AAD5DMS3_9CHLO</name>
<evidence type="ECO:0000313" key="4">
    <source>
        <dbReference type="Proteomes" id="UP001205105"/>
    </source>
</evidence>
<comment type="caution">
    <text evidence="3">The sequence shown here is derived from an EMBL/GenBank/DDBJ whole genome shotgun (WGS) entry which is preliminary data.</text>
</comment>
<protein>
    <submittedName>
        <fullName evidence="3">Uncharacterized protein</fullName>
    </submittedName>
</protein>
<gene>
    <name evidence="3" type="ORF">COHA_007661</name>
</gene>
<feature type="compositionally biased region" description="Low complexity" evidence="1">
    <location>
        <begin position="130"/>
        <end position="141"/>
    </location>
</feature>
<evidence type="ECO:0000256" key="2">
    <source>
        <dbReference type="SAM" id="SignalP"/>
    </source>
</evidence>
<accession>A0AAD5DMS3</accession>
<keyword evidence="2" id="KW-0732">Signal</keyword>
<proteinExistence type="predicted"/>
<feature type="region of interest" description="Disordered" evidence="1">
    <location>
        <begin position="361"/>
        <end position="386"/>
    </location>
</feature>
<evidence type="ECO:0000313" key="3">
    <source>
        <dbReference type="EMBL" id="KAI7838590.1"/>
    </source>
</evidence>
<feature type="region of interest" description="Disordered" evidence="1">
    <location>
        <begin position="122"/>
        <end position="142"/>
    </location>
</feature>
<dbReference type="EMBL" id="JADXDR010000123">
    <property type="protein sequence ID" value="KAI7838590.1"/>
    <property type="molecule type" value="Genomic_DNA"/>
</dbReference>
<feature type="chain" id="PRO_5042077118" evidence="2">
    <location>
        <begin position="26"/>
        <end position="425"/>
    </location>
</feature>
<reference evidence="3" key="1">
    <citation type="submission" date="2020-11" db="EMBL/GenBank/DDBJ databases">
        <title>Chlorella ohadii genome sequencing and assembly.</title>
        <authorList>
            <person name="Murik O."/>
            <person name="Treves H."/>
            <person name="Kedem I."/>
            <person name="Shotland Y."/>
            <person name="Kaplan A."/>
        </authorList>
    </citation>
    <scope>NUCLEOTIDE SEQUENCE</scope>
    <source>
        <strain evidence="3">1</strain>
    </source>
</reference>
<evidence type="ECO:0000256" key="1">
    <source>
        <dbReference type="SAM" id="MobiDB-lite"/>
    </source>
</evidence>
<dbReference type="Proteomes" id="UP001205105">
    <property type="component" value="Unassembled WGS sequence"/>
</dbReference>
<feature type="signal peptide" evidence="2">
    <location>
        <begin position="1"/>
        <end position="25"/>
    </location>
</feature>
<organism evidence="3 4">
    <name type="scientific">Chlorella ohadii</name>
    <dbReference type="NCBI Taxonomy" id="2649997"/>
    <lineage>
        <taxon>Eukaryota</taxon>
        <taxon>Viridiplantae</taxon>
        <taxon>Chlorophyta</taxon>
        <taxon>core chlorophytes</taxon>
        <taxon>Trebouxiophyceae</taxon>
        <taxon>Chlorellales</taxon>
        <taxon>Chlorellaceae</taxon>
        <taxon>Chlorella clade</taxon>
        <taxon>Chlorella</taxon>
    </lineage>
</organism>